<feature type="transmembrane region" description="Helical" evidence="6">
    <location>
        <begin position="448"/>
        <end position="467"/>
    </location>
</feature>
<dbReference type="Pfam" id="PF04515">
    <property type="entry name" value="Choline_transpo"/>
    <property type="match status" value="1"/>
</dbReference>
<dbReference type="EMBL" id="KV921330">
    <property type="protein sequence ID" value="ORE18429.1"/>
    <property type="molecule type" value="Genomic_DNA"/>
</dbReference>
<feature type="transmembrane region" description="Helical" evidence="6">
    <location>
        <begin position="215"/>
        <end position="237"/>
    </location>
</feature>
<name>A0A1X0S2L2_RHIZD</name>
<proteinExistence type="inferred from homology"/>
<feature type="transmembrane region" description="Helical" evidence="6">
    <location>
        <begin position="257"/>
        <end position="278"/>
    </location>
</feature>
<feature type="transmembrane region" description="Helical" evidence="6">
    <location>
        <begin position="144"/>
        <end position="167"/>
    </location>
</feature>
<keyword evidence="4 6" id="KW-1133">Transmembrane helix</keyword>
<gene>
    <name evidence="7" type="ORF">BCV71DRAFT_263843</name>
</gene>
<evidence type="ECO:0000256" key="4">
    <source>
        <dbReference type="ARBA" id="ARBA00022989"/>
    </source>
</evidence>
<evidence type="ECO:0000313" key="8">
    <source>
        <dbReference type="Proteomes" id="UP000242381"/>
    </source>
</evidence>
<keyword evidence="3 6" id="KW-0812">Transmembrane</keyword>
<comment type="subcellular location">
    <subcellularLocation>
        <location evidence="6">Cell membrane</location>
        <topology evidence="6">Multi-pass membrane protein</topology>
    </subcellularLocation>
    <subcellularLocation>
        <location evidence="1">Membrane</location>
        <topology evidence="1">Multi-pass membrane protein</topology>
    </subcellularLocation>
</comment>
<feature type="transmembrane region" description="Helical" evidence="6">
    <location>
        <begin position="514"/>
        <end position="531"/>
    </location>
</feature>
<dbReference type="Proteomes" id="UP000242381">
    <property type="component" value="Unassembled WGS sequence"/>
</dbReference>
<dbReference type="PANTHER" id="PTHR12385:SF88">
    <property type="entry name" value="CHOLINE TRANSPORTER-LIKE PROTEIN CTL1"/>
    <property type="match status" value="1"/>
</dbReference>
<evidence type="ECO:0000313" key="7">
    <source>
        <dbReference type="EMBL" id="ORE18429.1"/>
    </source>
</evidence>
<dbReference type="PANTHER" id="PTHR12385">
    <property type="entry name" value="CHOLINE TRANSPORTER-LIKE (SLC FAMILY 44)"/>
    <property type="match status" value="1"/>
</dbReference>
<accession>A0A1X0S2L2</accession>
<evidence type="ECO:0000256" key="3">
    <source>
        <dbReference type="ARBA" id="ARBA00022692"/>
    </source>
</evidence>
<reference evidence="7 8" key="1">
    <citation type="journal article" date="2016" name="Proc. Natl. Acad. Sci. U.S.A.">
        <title>Lipid metabolic changes in an early divergent fungus govern the establishment of a mutualistic symbiosis with endobacteria.</title>
        <authorList>
            <person name="Lastovetsky O.A."/>
            <person name="Gaspar M.L."/>
            <person name="Mondo S.J."/>
            <person name="LaButti K.M."/>
            <person name="Sandor L."/>
            <person name="Grigoriev I.V."/>
            <person name="Henry S.A."/>
            <person name="Pawlowska T.E."/>
        </authorList>
    </citation>
    <scope>NUCLEOTIDE SEQUENCE [LARGE SCALE GENOMIC DNA]</scope>
    <source>
        <strain evidence="7 8">ATCC 11559</strain>
    </source>
</reference>
<evidence type="ECO:0000256" key="5">
    <source>
        <dbReference type="ARBA" id="ARBA00023136"/>
    </source>
</evidence>
<evidence type="ECO:0000256" key="6">
    <source>
        <dbReference type="RuleBase" id="RU368066"/>
    </source>
</evidence>
<comment type="function">
    <text evidence="6">Probably involved in transport through the plasma membrane.</text>
</comment>
<feature type="transmembrane region" description="Helical" evidence="6">
    <location>
        <begin position="351"/>
        <end position="373"/>
    </location>
</feature>
<sequence>MEQSIYFAKEAISNIKNSIIYGKRSGYYAQMDAESENEEEYSHSLFYSVHQSDHINEDSIPLSFSNAYSDRSQLLFEQSDVVSDIEESYEESPKPSAIYLDPILEPSSTLPPLNPKSLTDSLLPITSSIPPEISQMDRKYKDPIFALLYGIAFSIFLISGIIILFTTDTHAVEDLVKESTFKVIKDSAGMLATVIATSLVIATFWLIILRIFTKALVWGTVICVPVALSVCFIWSLVESLQYINVYEGNEEFSFRDTGLTWISIIPLILNLIYIKIVYDRRHRINKTISVIELACDMIRSNPAILIVPILLLTVFILFTSIWITFFNRLWLIGRLSNPSTLSKAIWIVNNYVYYLAAFYIFFYMWTSMILIYLEKFALSGMTAQWYFHRNEISSTSMSVWRVSIIKGMTTSFGTIALAGFLMSLVHFLQFVTRQLKKAYPIVSTVNHYTVGLAGITGENFFSAAKSATKIFRRNLLSGIFGDFLTQIILHIGTAVIALTTGLSAYIYATHQLHSPHGFVVGLIGTLTPYYISQFYSYVMMSIIDATFLCYAIDLDTGTVHFSAAHSAFSGYD</sequence>
<feature type="transmembrane region" description="Helical" evidence="6">
    <location>
        <begin position="303"/>
        <end position="331"/>
    </location>
</feature>
<dbReference type="GO" id="GO:0005886">
    <property type="term" value="C:plasma membrane"/>
    <property type="evidence" value="ECO:0007669"/>
    <property type="project" value="UniProtKB-SubCell"/>
</dbReference>
<organism evidence="7 8">
    <name type="scientific">Rhizopus microsporus</name>
    <dbReference type="NCBI Taxonomy" id="58291"/>
    <lineage>
        <taxon>Eukaryota</taxon>
        <taxon>Fungi</taxon>
        <taxon>Fungi incertae sedis</taxon>
        <taxon>Mucoromycota</taxon>
        <taxon>Mucoromycotina</taxon>
        <taxon>Mucoromycetes</taxon>
        <taxon>Mucorales</taxon>
        <taxon>Mucorineae</taxon>
        <taxon>Rhizopodaceae</taxon>
        <taxon>Rhizopus</taxon>
    </lineage>
</organism>
<dbReference type="VEuPathDB" id="FungiDB:BCV72DRAFT_251477"/>
<keyword evidence="5 6" id="KW-0472">Membrane</keyword>
<dbReference type="AlphaFoldDB" id="A0A1X0S2L2"/>
<evidence type="ECO:0000256" key="1">
    <source>
        <dbReference type="ARBA" id="ARBA00004141"/>
    </source>
</evidence>
<feature type="transmembrane region" description="Helical" evidence="6">
    <location>
        <begin position="187"/>
        <end position="208"/>
    </location>
</feature>
<dbReference type="OMA" id="LIVLWTW"/>
<dbReference type="InterPro" id="IPR007603">
    <property type="entry name" value="Choline_transptr-like"/>
</dbReference>
<protein>
    <recommendedName>
        <fullName evidence="6">Protein PNS1</fullName>
    </recommendedName>
</protein>
<evidence type="ECO:0000256" key="2">
    <source>
        <dbReference type="ARBA" id="ARBA00007168"/>
    </source>
</evidence>
<dbReference type="GO" id="GO:0022857">
    <property type="term" value="F:transmembrane transporter activity"/>
    <property type="evidence" value="ECO:0007669"/>
    <property type="project" value="UniProtKB-UniRule"/>
</dbReference>
<comment type="similarity">
    <text evidence="2 6">Belongs to the CTL (choline transporter-like) family.</text>
</comment>
<feature type="transmembrane region" description="Helical" evidence="6">
    <location>
        <begin position="407"/>
        <end position="428"/>
    </location>
</feature>